<dbReference type="Proteomes" id="UP000838756">
    <property type="component" value="Unassembled WGS sequence"/>
</dbReference>
<organism evidence="5 6">
    <name type="scientific">Pararge aegeria aegeria</name>
    <dbReference type="NCBI Taxonomy" id="348720"/>
    <lineage>
        <taxon>Eukaryota</taxon>
        <taxon>Metazoa</taxon>
        <taxon>Ecdysozoa</taxon>
        <taxon>Arthropoda</taxon>
        <taxon>Hexapoda</taxon>
        <taxon>Insecta</taxon>
        <taxon>Pterygota</taxon>
        <taxon>Neoptera</taxon>
        <taxon>Endopterygota</taxon>
        <taxon>Lepidoptera</taxon>
        <taxon>Glossata</taxon>
        <taxon>Ditrysia</taxon>
        <taxon>Papilionoidea</taxon>
        <taxon>Nymphalidae</taxon>
        <taxon>Satyrinae</taxon>
        <taxon>Satyrini</taxon>
        <taxon>Parargina</taxon>
        <taxon>Pararge</taxon>
    </lineage>
</organism>
<evidence type="ECO:0000256" key="2">
    <source>
        <dbReference type="ARBA" id="ARBA00022771"/>
    </source>
</evidence>
<evidence type="ECO:0000313" key="6">
    <source>
        <dbReference type="Proteomes" id="UP000838756"/>
    </source>
</evidence>
<dbReference type="EMBL" id="CAKXAJ010026408">
    <property type="protein sequence ID" value="CAH2267908.1"/>
    <property type="molecule type" value="Genomic_DNA"/>
</dbReference>
<dbReference type="Gene3D" id="2.20.25.240">
    <property type="match status" value="1"/>
</dbReference>
<sequence>MDVFNSQTQGLPCACAHRRRQIVTYVTSRRGKKLLSINGFTFCVQSTSGHKTRWICSTHNHKQCRAVVHTVEGQILKLNNNHNHQSSSNYYSVIMYQQ</sequence>
<name>A0A8S4SGW4_9NEOP</name>
<keyword evidence="2" id="KW-0863">Zinc-finger</keyword>
<accession>A0A8S4SGW4</accession>
<evidence type="ECO:0000256" key="1">
    <source>
        <dbReference type="ARBA" id="ARBA00022723"/>
    </source>
</evidence>
<proteinExistence type="predicted"/>
<evidence type="ECO:0000259" key="4">
    <source>
        <dbReference type="Pfam" id="PF04500"/>
    </source>
</evidence>
<evidence type="ECO:0000313" key="5">
    <source>
        <dbReference type="EMBL" id="CAH2267908.1"/>
    </source>
</evidence>
<protein>
    <submittedName>
        <fullName evidence="5">Jg8371 protein</fullName>
    </submittedName>
</protein>
<keyword evidence="3" id="KW-0862">Zinc</keyword>
<gene>
    <name evidence="5" type="primary">jg8371</name>
    <name evidence="5" type="ORF">PAEG_LOCUS26389</name>
</gene>
<evidence type="ECO:0000256" key="3">
    <source>
        <dbReference type="ARBA" id="ARBA00022833"/>
    </source>
</evidence>
<comment type="caution">
    <text evidence="5">The sequence shown here is derived from an EMBL/GenBank/DDBJ whole genome shotgun (WGS) entry which is preliminary data.</text>
</comment>
<dbReference type="Pfam" id="PF04500">
    <property type="entry name" value="FLYWCH"/>
    <property type="match status" value="1"/>
</dbReference>
<dbReference type="InterPro" id="IPR007588">
    <property type="entry name" value="Znf_FLYWCH"/>
</dbReference>
<dbReference type="GO" id="GO:0008270">
    <property type="term" value="F:zinc ion binding"/>
    <property type="evidence" value="ECO:0007669"/>
    <property type="project" value="UniProtKB-KW"/>
</dbReference>
<feature type="domain" description="FLYWCH-type" evidence="4">
    <location>
        <begin position="25"/>
        <end position="84"/>
    </location>
</feature>
<dbReference type="AlphaFoldDB" id="A0A8S4SGW4"/>
<keyword evidence="6" id="KW-1185">Reference proteome</keyword>
<reference evidence="5" key="1">
    <citation type="submission" date="2022-03" db="EMBL/GenBank/DDBJ databases">
        <authorList>
            <person name="Lindestad O."/>
        </authorList>
    </citation>
    <scope>NUCLEOTIDE SEQUENCE</scope>
</reference>
<dbReference type="OrthoDB" id="7761241at2759"/>
<keyword evidence="1" id="KW-0479">Metal-binding</keyword>